<name>A0A5N6ZLM7_9EURO</name>
<evidence type="ECO:0000313" key="2">
    <source>
        <dbReference type="Proteomes" id="UP000326268"/>
    </source>
</evidence>
<dbReference type="EMBL" id="ML737888">
    <property type="protein sequence ID" value="KAE8358524.1"/>
    <property type="molecule type" value="Genomic_DNA"/>
</dbReference>
<reference evidence="1 2" key="1">
    <citation type="submission" date="2019-04" db="EMBL/GenBank/DDBJ databases">
        <title>Friends and foes A comparative genomics studyof 23 Aspergillus species from section Flavi.</title>
        <authorList>
            <consortium name="DOE Joint Genome Institute"/>
            <person name="Kjaerbolling I."/>
            <person name="Vesth T."/>
            <person name="Frisvad J.C."/>
            <person name="Nybo J.L."/>
            <person name="Theobald S."/>
            <person name="Kildgaard S."/>
            <person name="Isbrandt T."/>
            <person name="Kuo A."/>
            <person name="Sato A."/>
            <person name="Lyhne E.K."/>
            <person name="Kogle M.E."/>
            <person name="Wiebenga A."/>
            <person name="Kun R.S."/>
            <person name="Lubbers R.J."/>
            <person name="Makela M.R."/>
            <person name="Barry K."/>
            <person name="Chovatia M."/>
            <person name="Clum A."/>
            <person name="Daum C."/>
            <person name="Haridas S."/>
            <person name="He G."/>
            <person name="LaButti K."/>
            <person name="Lipzen A."/>
            <person name="Mondo S."/>
            <person name="Riley R."/>
            <person name="Salamov A."/>
            <person name="Simmons B.A."/>
            <person name="Magnuson J.K."/>
            <person name="Henrissat B."/>
            <person name="Mortensen U.H."/>
            <person name="Larsen T.O."/>
            <person name="Devries R.P."/>
            <person name="Grigoriev I.V."/>
            <person name="Machida M."/>
            <person name="Baker S.E."/>
            <person name="Andersen M.R."/>
        </authorList>
    </citation>
    <scope>NUCLEOTIDE SEQUENCE [LARGE SCALE GENOMIC DNA]</scope>
    <source>
        <strain evidence="1 2">CBS 763.97</strain>
    </source>
</reference>
<protein>
    <submittedName>
        <fullName evidence="1">Uncharacterized protein</fullName>
    </submittedName>
</protein>
<dbReference type="AlphaFoldDB" id="A0A5N6ZLM7"/>
<dbReference type="RefSeq" id="XP_031921605.1">
    <property type="nucleotide sequence ID" value="XM_032069025.1"/>
</dbReference>
<accession>A0A5N6ZLM7</accession>
<keyword evidence="2" id="KW-1185">Reference proteome</keyword>
<dbReference type="Proteomes" id="UP000326268">
    <property type="component" value="Unassembled WGS sequence"/>
</dbReference>
<dbReference type="GeneID" id="43653471"/>
<gene>
    <name evidence="1" type="ORF">BDV27DRAFT_137597</name>
</gene>
<evidence type="ECO:0000313" key="1">
    <source>
        <dbReference type="EMBL" id="KAE8358524.1"/>
    </source>
</evidence>
<sequence length="57" mass="6437">MLRMIRNLAGTLGIFLFCYMATLEYEVYLDRVCQSLGYTLSSHVTALGLLDVTPQFS</sequence>
<organism evidence="1 2">
    <name type="scientific">Aspergillus caelatus</name>
    <dbReference type="NCBI Taxonomy" id="61420"/>
    <lineage>
        <taxon>Eukaryota</taxon>
        <taxon>Fungi</taxon>
        <taxon>Dikarya</taxon>
        <taxon>Ascomycota</taxon>
        <taxon>Pezizomycotina</taxon>
        <taxon>Eurotiomycetes</taxon>
        <taxon>Eurotiomycetidae</taxon>
        <taxon>Eurotiales</taxon>
        <taxon>Aspergillaceae</taxon>
        <taxon>Aspergillus</taxon>
        <taxon>Aspergillus subgen. Circumdati</taxon>
    </lineage>
</organism>
<proteinExistence type="predicted"/>